<feature type="modified residue" description="Phosphohistidine" evidence="1">
    <location>
        <position position="63"/>
    </location>
</feature>
<proteinExistence type="predicted"/>
<accession>A0A4R6Q8D1</accession>
<dbReference type="InterPro" id="IPR008207">
    <property type="entry name" value="Sig_transdc_His_kin_Hpt_dom"/>
</dbReference>
<dbReference type="SUPFAM" id="SSF47226">
    <property type="entry name" value="Histidine-containing phosphotransfer domain, HPT domain"/>
    <property type="match status" value="1"/>
</dbReference>
<organism evidence="3 4">
    <name type="scientific">Aminicella lysinilytica</name>
    <dbReference type="NCBI Taxonomy" id="433323"/>
    <lineage>
        <taxon>Bacteria</taxon>
        <taxon>Bacillati</taxon>
        <taxon>Bacillota</taxon>
        <taxon>Clostridia</taxon>
        <taxon>Peptostreptococcales</taxon>
        <taxon>Anaerovoracaceae</taxon>
        <taxon>Aminicella</taxon>
    </lineage>
</organism>
<name>A0A4R6Q8D1_9FIRM</name>
<dbReference type="OrthoDB" id="1669200at2"/>
<dbReference type="Proteomes" id="UP000295500">
    <property type="component" value="Unassembled WGS sequence"/>
</dbReference>
<protein>
    <submittedName>
        <fullName evidence="3">Hpt domain-containing protein</fullName>
    </submittedName>
</protein>
<dbReference type="GO" id="GO:0000160">
    <property type="term" value="P:phosphorelay signal transduction system"/>
    <property type="evidence" value="ECO:0007669"/>
    <property type="project" value="InterPro"/>
</dbReference>
<evidence type="ECO:0000256" key="1">
    <source>
        <dbReference type="PROSITE-ProRule" id="PRU00110"/>
    </source>
</evidence>
<dbReference type="Pfam" id="PF01627">
    <property type="entry name" value="Hpt"/>
    <property type="match status" value="1"/>
</dbReference>
<feature type="domain" description="HPt" evidence="2">
    <location>
        <begin position="26"/>
        <end position="115"/>
    </location>
</feature>
<dbReference type="RefSeq" id="WP_133527862.1">
    <property type="nucleotide sequence ID" value="NZ_SNXO01000006.1"/>
</dbReference>
<dbReference type="EMBL" id="SNXO01000006">
    <property type="protein sequence ID" value="TDP58511.1"/>
    <property type="molecule type" value="Genomic_DNA"/>
</dbReference>
<evidence type="ECO:0000313" key="4">
    <source>
        <dbReference type="Proteomes" id="UP000295500"/>
    </source>
</evidence>
<comment type="caution">
    <text evidence="3">The sequence shown here is derived from an EMBL/GenBank/DDBJ whole genome shotgun (WGS) entry which is preliminary data.</text>
</comment>
<sequence>MKDDLMKTLKDAGFDTEGTLERFGGSEEMYEEFLGTFLKDKTFETIKPAFDKNDKEEALNTTHTLKGVSGNLGMTRLYKACCNTVELIRANEFEKARDSYGELEAAYEETCNLIK</sequence>
<dbReference type="Gene3D" id="1.20.120.160">
    <property type="entry name" value="HPT domain"/>
    <property type="match status" value="1"/>
</dbReference>
<keyword evidence="4" id="KW-1185">Reference proteome</keyword>
<dbReference type="InterPro" id="IPR036641">
    <property type="entry name" value="HPT_dom_sf"/>
</dbReference>
<reference evidence="3 4" key="1">
    <citation type="submission" date="2019-03" db="EMBL/GenBank/DDBJ databases">
        <title>Genomic Encyclopedia of Type Strains, Phase IV (KMG-IV): sequencing the most valuable type-strain genomes for metagenomic binning, comparative biology and taxonomic classification.</title>
        <authorList>
            <person name="Goeker M."/>
        </authorList>
    </citation>
    <scope>NUCLEOTIDE SEQUENCE [LARGE SCALE GENOMIC DNA]</scope>
    <source>
        <strain evidence="3 4">DSM 28287</strain>
    </source>
</reference>
<dbReference type="AlphaFoldDB" id="A0A4R6Q8D1"/>
<gene>
    <name evidence="3" type="ORF">EV211_10620</name>
</gene>
<evidence type="ECO:0000259" key="2">
    <source>
        <dbReference type="PROSITE" id="PS50894"/>
    </source>
</evidence>
<dbReference type="PROSITE" id="PS50894">
    <property type="entry name" value="HPT"/>
    <property type="match status" value="1"/>
</dbReference>
<evidence type="ECO:0000313" key="3">
    <source>
        <dbReference type="EMBL" id="TDP58511.1"/>
    </source>
</evidence>
<keyword evidence="1" id="KW-0597">Phosphoprotein</keyword>